<protein>
    <submittedName>
        <fullName evidence="1">Uncharacterized protein</fullName>
    </submittedName>
</protein>
<evidence type="ECO:0000313" key="2">
    <source>
        <dbReference type="Proteomes" id="UP000237718"/>
    </source>
</evidence>
<accession>A0A2T1ANA9</accession>
<dbReference type="AlphaFoldDB" id="A0A2T1ANA9"/>
<gene>
    <name evidence="1" type="ORF">CLV89_101258</name>
</gene>
<dbReference type="EMBL" id="PVUF01000001">
    <property type="protein sequence ID" value="PRZ50042.1"/>
    <property type="molecule type" value="Genomic_DNA"/>
</dbReference>
<evidence type="ECO:0000313" key="1">
    <source>
        <dbReference type="EMBL" id="PRZ50042.1"/>
    </source>
</evidence>
<reference evidence="1 2" key="1">
    <citation type="submission" date="2018-03" db="EMBL/GenBank/DDBJ databases">
        <title>Genomic Encyclopedia of Archaeal and Bacterial Type Strains, Phase II (KMG-II): from individual species to whole genera.</title>
        <authorList>
            <person name="Goeker M."/>
        </authorList>
    </citation>
    <scope>NUCLEOTIDE SEQUENCE [LARGE SCALE GENOMIC DNA]</scope>
    <source>
        <strain evidence="1 2">DSM 25328</strain>
    </source>
</reference>
<organism evidence="1 2">
    <name type="scientific">Tritonibacter scottomollicae</name>
    <name type="common">Epibacterium scottomollicae</name>
    <dbReference type="NCBI Taxonomy" id="483013"/>
    <lineage>
        <taxon>Bacteria</taxon>
        <taxon>Pseudomonadati</taxon>
        <taxon>Pseudomonadota</taxon>
        <taxon>Alphaproteobacteria</taxon>
        <taxon>Rhodobacterales</taxon>
        <taxon>Paracoccaceae</taxon>
        <taxon>Tritonibacter</taxon>
    </lineage>
</organism>
<dbReference type="RefSeq" id="WP_165798074.1">
    <property type="nucleotide sequence ID" value="NZ_JAGDDX010000007.1"/>
</dbReference>
<name>A0A2T1ANA9_TRISK</name>
<dbReference type="Proteomes" id="UP000237718">
    <property type="component" value="Unassembled WGS sequence"/>
</dbReference>
<proteinExistence type="predicted"/>
<comment type="caution">
    <text evidence="1">The sequence shown here is derived from an EMBL/GenBank/DDBJ whole genome shotgun (WGS) entry which is preliminary data.</text>
</comment>
<sequence length="57" mass="6128">MTDLISIPQIPSEAAVAAPVDALAVLDEAWAYYTPEAPVVTREIEAQDAVFAYYEAA</sequence>